<dbReference type="Pfam" id="PF01066">
    <property type="entry name" value="CDP-OH_P_transf"/>
    <property type="match status" value="1"/>
</dbReference>
<dbReference type="RefSeq" id="WP_306996086.1">
    <property type="nucleotide sequence ID" value="NZ_JAUSUT010000001.1"/>
</dbReference>
<proteinExistence type="predicted"/>
<evidence type="ECO:0000313" key="3">
    <source>
        <dbReference type="Proteomes" id="UP001229651"/>
    </source>
</evidence>
<dbReference type="Proteomes" id="UP001229651">
    <property type="component" value="Unassembled WGS sequence"/>
</dbReference>
<comment type="caution">
    <text evidence="2">The sequence shown here is derived from an EMBL/GenBank/DDBJ whole genome shotgun (WGS) entry which is preliminary data.</text>
</comment>
<keyword evidence="1" id="KW-0812">Transmembrane</keyword>
<dbReference type="InterPro" id="IPR000462">
    <property type="entry name" value="CDP-OH_P_trans"/>
</dbReference>
<organism evidence="2 3">
    <name type="scientific">Amycolatopsis thermophila</name>
    <dbReference type="NCBI Taxonomy" id="206084"/>
    <lineage>
        <taxon>Bacteria</taxon>
        <taxon>Bacillati</taxon>
        <taxon>Actinomycetota</taxon>
        <taxon>Actinomycetes</taxon>
        <taxon>Pseudonocardiales</taxon>
        <taxon>Pseudonocardiaceae</taxon>
        <taxon>Amycolatopsis</taxon>
    </lineage>
</organism>
<dbReference type="EMBL" id="JAUSUT010000001">
    <property type="protein sequence ID" value="MDQ0381429.1"/>
    <property type="molecule type" value="Genomic_DNA"/>
</dbReference>
<feature type="transmembrane region" description="Helical" evidence="1">
    <location>
        <begin position="164"/>
        <end position="184"/>
    </location>
</feature>
<evidence type="ECO:0000256" key="1">
    <source>
        <dbReference type="SAM" id="Phobius"/>
    </source>
</evidence>
<sequence length="224" mass="24390">MTTEPDSRAATNALLAGLRQGRWQPRAWTSFLLDATRRSIRQARLRPRALGEITVLHLVFAAAGRRRRPVWTVVSWALAVSHLGMLEDRRSLGVADVVTLTRANLPAISVGWAVPVVAPASDLADGRLAHGLSTPSRFGAAADSLADAAFWAWFALRHEPSRRIWTAALVAWVAPVIAVTTVGLGRGRMVDAPHPAVVRPAAAMQAVLAVRAVLRWTRHYRSSR</sequence>
<evidence type="ECO:0000313" key="2">
    <source>
        <dbReference type="EMBL" id="MDQ0381429.1"/>
    </source>
</evidence>
<keyword evidence="3" id="KW-1185">Reference proteome</keyword>
<keyword evidence="1" id="KW-1133">Transmembrane helix</keyword>
<protein>
    <submittedName>
        <fullName evidence="2">Phosphatidylglycerophosphate synthase</fullName>
    </submittedName>
</protein>
<gene>
    <name evidence="2" type="ORF">FB470_005423</name>
</gene>
<reference evidence="2 3" key="1">
    <citation type="submission" date="2023-07" db="EMBL/GenBank/DDBJ databases">
        <title>Sequencing the genomes of 1000 actinobacteria strains.</title>
        <authorList>
            <person name="Klenk H.-P."/>
        </authorList>
    </citation>
    <scope>NUCLEOTIDE SEQUENCE [LARGE SCALE GENOMIC DNA]</scope>
    <source>
        <strain evidence="2 3">DSM 45805</strain>
    </source>
</reference>
<accession>A0ABU0F261</accession>
<keyword evidence="1" id="KW-0472">Membrane</keyword>
<name>A0ABU0F261_9PSEU</name>
<feature type="transmembrane region" description="Helical" evidence="1">
    <location>
        <begin position="196"/>
        <end position="214"/>
    </location>
</feature>